<dbReference type="InterPro" id="IPR006976">
    <property type="entry name" value="VanZ-like"/>
</dbReference>
<feature type="region of interest" description="Disordered" evidence="1">
    <location>
        <begin position="1"/>
        <end position="22"/>
    </location>
</feature>
<dbReference type="InterPro" id="IPR053150">
    <property type="entry name" value="Teicoplanin_resist-assoc"/>
</dbReference>
<accession>A0ABN0VIQ5</accession>
<comment type="caution">
    <text evidence="4">The sequence shown here is derived from an EMBL/GenBank/DDBJ whole genome shotgun (WGS) entry which is preliminary data.</text>
</comment>
<evidence type="ECO:0000256" key="2">
    <source>
        <dbReference type="SAM" id="Phobius"/>
    </source>
</evidence>
<reference evidence="4 5" key="1">
    <citation type="journal article" date="2019" name="Int. J. Syst. Evol. Microbiol.">
        <title>The Global Catalogue of Microorganisms (GCM) 10K type strain sequencing project: providing services to taxonomists for standard genome sequencing and annotation.</title>
        <authorList>
            <consortium name="The Broad Institute Genomics Platform"/>
            <consortium name="The Broad Institute Genome Sequencing Center for Infectious Disease"/>
            <person name="Wu L."/>
            <person name="Ma J."/>
        </authorList>
    </citation>
    <scope>NUCLEOTIDE SEQUENCE [LARGE SCALE GENOMIC DNA]</scope>
    <source>
        <strain evidence="4 5">JCM 4505</strain>
    </source>
</reference>
<keyword evidence="2" id="KW-0812">Transmembrane</keyword>
<dbReference type="Pfam" id="PF04892">
    <property type="entry name" value="VanZ"/>
    <property type="match status" value="1"/>
</dbReference>
<dbReference type="PANTHER" id="PTHR36834">
    <property type="entry name" value="MEMBRANE PROTEIN-RELATED"/>
    <property type="match status" value="1"/>
</dbReference>
<feature type="transmembrane region" description="Helical" evidence="2">
    <location>
        <begin position="38"/>
        <end position="56"/>
    </location>
</feature>
<name>A0ABN0VIQ5_9ACTN</name>
<evidence type="ECO:0000256" key="1">
    <source>
        <dbReference type="SAM" id="MobiDB-lite"/>
    </source>
</evidence>
<dbReference type="PANTHER" id="PTHR36834:SF1">
    <property type="entry name" value="INTEGRAL MEMBRANE PROTEIN"/>
    <property type="match status" value="1"/>
</dbReference>
<organism evidence="4 5">
    <name type="scientific">Streptomyces polychromogenes</name>
    <dbReference type="NCBI Taxonomy" id="67342"/>
    <lineage>
        <taxon>Bacteria</taxon>
        <taxon>Bacillati</taxon>
        <taxon>Actinomycetota</taxon>
        <taxon>Actinomycetes</taxon>
        <taxon>Kitasatosporales</taxon>
        <taxon>Streptomycetaceae</taxon>
        <taxon>Streptomyces</taxon>
    </lineage>
</organism>
<dbReference type="Proteomes" id="UP001501867">
    <property type="component" value="Unassembled WGS sequence"/>
</dbReference>
<evidence type="ECO:0000313" key="5">
    <source>
        <dbReference type="Proteomes" id="UP001501867"/>
    </source>
</evidence>
<dbReference type="EMBL" id="BAAABV010000023">
    <property type="protein sequence ID" value="GAA0305709.1"/>
    <property type="molecule type" value="Genomic_DNA"/>
</dbReference>
<keyword evidence="2" id="KW-0472">Membrane</keyword>
<proteinExistence type="predicted"/>
<evidence type="ECO:0000259" key="3">
    <source>
        <dbReference type="Pfam" id="PF04892"/>
    </source>
</evidence>
<protein>
    <submittedName>
        <fullName evidence="4">VanZ family protein</fullName>
    </submittedName>
</protein>
<feature type="domain" description="VanZ-like" evidence="3">
    <location>
        <begin position="46"/>
        <end position="166"/>
    </location>
</feature>
<gene>
    <name evidence="4" type="ORF">GCM10010302_50470</name>
</gene>
<keyword evidence="5" id="KW-1185">Reference proteome</keyword>
<evidence type="ECO:0000313" key="4">
    <source>
        <dbReference type="EMBL" id="GAA0305709.1"/>
    </source>
</evidence>
<keyword evidence="2" id="KW-1133">Transmembrane helix</keyword>
<sequence>MRQGGTAATGGGVLGGVHRHEGSGSAATATQLPVRPRLLFGALLAAHLLVVGWLTLSPLDVPWAAAANLTPLEGIRADLAMGPLEAARRIGEGLALLAPLGVLLPLAGGRLAPGPLAAWSSLARTAAAAVLISLSIEMLQTSVPGRVLDVDSLLLNTAGVMIVHVAVVPALRARLRRPLTSPDAAPQGSTPRIPRVGLGPWTDVLSAVPREY</sequence>